<dbReference type="Gene3D" id="3.40.50.300">
    <property type="entry name" value="P-loop containing nucleotide triphosphate hydrolases"/>
    <property type="match status" value="1"/>
</dbReference>
<dbReference type="SUPFAM" id="SSF88697">
    <property type="entry name" value="PUA domain-like"/>
    <property type="match status" value="1"/>
</dbReference>
<organism evidence="11 12">
    <name type="scientific">Strix occidentalis caurina</name>
    <name type="common">northern spotted owl</name>
    <dbReference type="NCBI Taxonomy" id="311401"/>
    <lineage>
        <taxon>Eukaryota</taxon>
        <taxon>Metazoa</taxon>
        <taxon>Chordata</taxon>
        <taxon>Craniata</taxon>
        <taxon>Vertebrata</taxon>
        <taxon>Euteleostomi</taxon>
        <taxon>Archelosauria</taxon>
        <taxon>Archosauria</taxon>
        <taxon>Dinosauria</taxon>
        <taxon>Saurischia</taxon>
        <taxon>Theropoda</taxon>
        <taxon>Coelurosauria</taxon>
        <taxon>Aves</taxon>
        <taxon>Neognathae</taxon>
        <taxon>Neoaves</taxon>
        <taxon>Telluraves</taxon>
        <taxon>Strigiformes</taxon>
        <taxon>Strigidae</taxon>
        <taxon>Strix</taxon>
    </lineage>
</organism>
<dbReference type="Ensembl" id="ENSSOCT00000019785.1">
    <property type="protein sequence ID" value="ENSSOCP00000019293.1"/>
    <property type="gene ID" value="ENSSOCG00000014435.1"/>
</dbReference>
<feature type="compositionally biased region" description="Basic and acidic residues" evidence="9">
    <location>
        <begin position="540"/>
        <end position="567"/>
    </location>
</feature>
<dbReference type="Pfam" id="PF22667">
    <property type="entry name" value="Lon_lid"/>
    <property type="match status" value="1"/>
</dbReference>
<evidence type="ECO:0000256" key="1">
    <source>
        <dbReference type="ARBA" id="ARBA00004253"/>
    </source>
</evidence>
<keyword evidence="2" id="KW-0645">Protease</keyword>
<dbReference type="InterPro" id="IPR027065">
    <property type="entry name" value="Lon_Prtase"/>
</dbReference>
<dbReference type="InterPro" id="IPR054594">
    <property type="entry name" value="Lon_lid"/>
</dbReference>
<evidence type="ECO:0000259" key="10">
    <source>
        <dbReference type="PROSITE" id="PS51787"/>
    </source>
</evidence>
<dbReference type="SMART" id="SM00464">
    <property type="entry name" value="LON"/>
    <property type="match status" value="1"/>
</dbReference>
<evidence type="ECO:0000256" key="2">
    <source>
        <dbReference type="ARBA" id="ARBA00022670"/>
    </source>
</evidence>
<dbReference type="AlphaFoldDB" id="A0A8D0FN31"/>
<dbReference type="GO" id="GO:0016887">
    <property type="term" value="F:ATP hydrolysis activity"/>
    <property type="evidence" value="ECO:0007669"/>
    <property type="project" value="InterPro"/>
</dbReference>
<name>A0A8D0FN31_STROC</name>
<dbReference type="GO" id="GO:0030163">
    <property type="term" value="P:protein catabolic process"/>
    <property type="evidence" value="ECO:0007669"/>
    <property type="project" value="InterPro"/>
</dbReference>
<evidence type="ECO:0000256" key="6">
    <source>
        <dbReference type="ARBA" id="ARBA00022840"/>
    </source>
</evidence>
<dbReference type="InterPro" id="IPR003111">
    <property type="entry name" value="Lon_prtase_N"/>
</dbReference>
<evidence type="ECO:0000256" key="9">
    <source>
        <dbReference type="SAM" id="MobiDB-lite"/>
    </source>
</evidence>
<dbReference type="PANTHER" id="PTHR10046">
    <property type="entry name" value="ATP DEPENDENT LON PROTEASE FAMILY MEMBER"/>
    <property type="match status" value="1"/>
</dbReference>
<reference evidence="11" key="1">
    <citation type="submission" date="2025-08" db="UniProtKB">
        <authorList>
            <consortium name="Ensembl"/>
        </authorList>
    </citation>
    <scope>IDENTIFICATION</scope>
</reference>
<dbReference type="Gene3D" id="1.20.5.5270">
    <property type="match status" value="1"/>
</dbReference>
<dbReference type="FunFam" id="2.30.130.40:FF:000003">
    <property type="entry name" value="Lon protease homolog 2, peroxisomal"/>
    <property type="match status" value="1"/>
</dbReference>
<dbReference type="GO" id="GO:0004176">
    <property type="term" value="F:ATP-dependent peptidase activity"/>
    <property type="evidence" value="ECO:0007669"/>
    <property type="project" value="InterPro"/>
</dbReference>
<dbReference type="InterPro" id="IPR003593">
    <property type="entry name" value="AAA+_ATPase"/>
</dbReference>
<evidence type="ECO:0000256" key="4">
    <source>
        <dbReference type="ARBA" id="ARBA00022801"/>
    </source>
</evidence>
<accession>A0A8D0FN31</accession>
<dbReference type="InterPro" id="IPR015947">
    <property type="entry name" value="PUA-like_sf"/>
</dbReference>
<comment type="subcellular location">
    <subcellularLocation>
        <location evidence="1">Peroxisome matrix</location>
    </subcellularLocation>
</comment>
<dbReference type="PROSITE" id="PS51787">
    <property type="entry name" value="LON_N"/>
    <property type="match status" value="1"/>
</dbReference>
<dbReference type="CDD" id="cd19500">
    <property type="entry name" value="RecA-like_Lon"/>
    <property type="match status" value="1"/>
</dbReference>
<keyword evidence="4" id="KW-0378">Hydrolase</keyword>
<keyword evidence="12" id="KW-1185">Reference proteome</keyword>
<dbReference type="GO" id="GO:0005524">
    <property type="term" value="F:ATP binding"/>
    <property type="evidence" value="ECO:0007669"/>
    <property type="project" value="UniProtKB-KW"/>
</dbReference>
<evidence type="ECO:0000313" key="11">
    <source>
        <dbReference type="Ensembl" id="ENSSOCP00000019293.1"/>
    </source>
</evidence>
<dbReference type="Pfam" id="PF00004">
    <property type="entry name" value="AAA"/>
    <property type="match status" value="1"/>
</dbReference>
<dbReference type="SUPFAM" id="SSF52540">
    <property type="entry name" value="P-loop containing nucleoside triphosphate hydrolases"/>
    <property type="match status" value="1"/>
</dbReference>
<comment type="subunit">
    <text evidence="8">Interacts with PEX5. Interacts with TYSND1. May interact with enzymes involved in beta-oxidation of fatty acids, including ACOX1/AOX.</text>
</comment>
<keyword evidence="6" id="KW-0067">ATP-binding</keyword>
<keyword evidence="5" id="KW-0720">Serine protease</keyword>
<sequence length="609" mass="68432">MAAGSAIQIPSRLPLLLTHEGVLLPGSTMRTSVDSPRNMQLVRSRLLKGTSLRSTIIGVIPNTSDPTSDCDDLPSLHRIGTAALAVQVVGSNWPKPHYTLLVTGLCRFQILQLLKEKPYPVAEVEQLDRLEQFTNQHKSEEELGELSEQFYKYAVQILDAVRLEERFKMTIPLLVRQIEGLKLLQKTRKPKQDDDKRVVAIRPSRRISHIPSTTEDEEEEEDHDDVVMLEKKIRTSSMSEQALKVCLKEIKRLKKMPQSMPEYALTRNYLELMVELPWNKSTKDRLEIRAARILLDNDHYAMEKLKKRVLEYLAVRQLKNNLKGPILCFVGPPGVGKTSVGRSIAKTLGREFHRIALGGVCDQSDIRGHRRTYVGSMPGRIINGLKTVGVNNPVFLLDEVDKLGKSLQGDPAAALLEVLDPEQNHSFTDHYLNVAFDLSQVLFIATANTTATIPPALLDRMEIIQVPGYTQEEKIEIAHRHLIPKQLEQHGLTPQQIQIPQVTTLDIITRYTREAGVRSLDRKLGAICRAVAVKVAEGQHKETKPDRAEVGEEDCKEHVTEDTKTESISDTADLALPPEMPILIDFHALKDILGPPMYEMEVTSSFVSA</sequence>
<keyword evidence="7" id="KW-0007">Acetylation</keyword>
<dbReference type="GO" id="GO:0005782">
    <property type="term" value="C:peroxisomal matrix"/>
    <property type="evidence" value="ECO:0007669"/>
    <property type="project" value="UniProtKB-SubCell"/>
</dbReference>
<feature type="domain" description="Lon N-terminal" evidence="10">
    <location>
        <begin position="13"/>
        <end position="241"/>
    </location>
</feature>
<keyword evidence="3" id="KW-0547">Nucleotide-binding</keyword>
<dbReference type="FunFam" id="1.10.8.60:FF:000046">
    <property type="entry name" value="Lon protease homolog 2, peroxisomal"/>
    <property type="match status" value="1"/>
</dbReference>
<dbReference type="InterPro" id="IPR003959">
    <property type="entry name" value="ATPase_AAA_core"/>
</dbReference>
<dbReference type="Gene3D" id="1.10.8.60">
    <property type="match status" value="1"/>
</dbReference>
<protein>
    <recommendedName>
        <fullName evidence="10">Lon N-terminal domain-containing protein</fullName>
    </recommendedName>
</protein>
<dbReference type="Gene3D" id="2.30.130.40">
    <property type="entry name" value="LON domain-like"/>
    <property type="match status" value="1"/>
</dbReference>
<dbReference type="GO" id="GO:0004252">
    <property type="term" value="F:serine-type endopeptidase activity"/>
    <property type="evidence" value="ECO:0007669"/>
    <property type="project" value="InterPro"/>
</dbReference>
<feature type="region of interest" description="Disordered" evidence="9">
    <location>
        <begin position="540"/>
        <end position="568"/>
    </location>
</feature>
<dbReference type="SMART" id="SM00382">
    <property type="entry name" value="AAA"/>
    <property type="match status" value="1"/>
</dbReference>
<dbReference type="Pfam" id="PF02190">
    <property type="entry name" value="LON_substr_bdg"/>
    <property type="match status" value="1"/>
</dbReference>
<evidence type="ECO:0000256" key="7">
    <source>
        <dbReference type="ARBA" id="ARBA00022990"/>
    </source>
</evidence>
<dbReference type="Proteomes" id="UP000694551">
    <property type="component" value="Unplaced"/>
</dbReference>
<evidence type="ECO:0000256" key="8">
    <source>
        <dbReference type="ARBA" id="ARBA00046919"/>
    </source>
</evidence>
<evidence type="ECO:0000313" key="12">
    <source>
        <dbReference type="Proteomes" id="UP000694551"/>
    </source>
</evidence>
<reference evidence="11" key="2">
    <citation type="submission" date="2025-09" db="UniProtKB">
        <authorList>
            <consortium name="Ensembl"/>
        </authorList>
    </citation>
    <scope>IDENTIFICATION</scope>
</reference>
<dbReference type="GO" id="GO:0006508">
    <property type="term" value="P:proteolysis"/>
    <property type="evidence" value="ECO:0007669"/>
    <property type="project" value="UniProtKB-KW"/>
</dbReference>
<dbReference type="InterPro" id="IPR027417">
    <property type="entry name" value="P-loop_NTPase"/>
</dbReference>
<dbReference type="FunFam" id="1.20.5.5270:FF:000003">
    <property type="entry name" value="Lon protease homolog 2, peroxisomal"/>
    <property type="match status" value="1"/>
</dbReference>
<dbReference type="FunFam" id="3.40.50.300:FF:000382">
    <property type="entry name" value="Lon protease homolog 2, peroxisomal"/>
    <property type="match status" value="1"/>
</dbReference>
<evidence type="ECO:0000256" key="5">
    <source>
        <dbReference type="ARBA" id="ARBA00022825"/>
    </source>
</evidence>
<evidence type="ECO:0000256" key="3">
    <source>
        <dbReference type="ARBA" id="ARBA00022741"/>
    </source>
</evidence>
<proteinExistence type="predicted"/>
<dbReference type="InterPro" id="IPR046336">
    <property type="entry name" value="Lon_prtase_N_sf"/>
</dbReference>